<evidence type="ECO:0000256" key="6">
    <source>
        <dbReference type="ARBA" id="ARBA00039017"/>
    </source>
</evidence>
<dbReference type="KEGG" id="mbas:ALGA_2405"/>
<dbReference type="GO" id="GO:0046872">
    <property type="term" value="F:metal ion binding"/>
    <property type="evidence" value="ECO:0007669"/>
    <property type="project" value="UniProtKB-KW"/>
</dbReference>
<dbReference type="PANTHER" id="PTHR11080">
    <property type="entry name" value="PYRAZINAMIDASE/NICOTINAMIDASE"/>
    <property type="match status" value="1"/>
</dbReference>
<feature type="domain" description="Isochorismatase-like" evidence="8">
    <location>
        <begin position="11"/>
        <end position="182"/>
    </location>
</feature>
<comment type="pathway">
    <text evidence="5">Cofactor biosynthesis; nicotinate biosynthesis; nicotinate from nicotinamide: step 1/1.</text>
</comment>
<dbReference type="EC" id="3.5.1.19" evidence="6"/>
<dbReference type="Proteomes" id="UP000218267">
    <property type="component" value="Chromosome"/>
</dbReference>
<evidence type="ECO:0000313" key="9">
    <source>
        <dbReference type="EMBL" id="BAX80732.1"/>
    </source>
</evidence>
<protein>
    <recommendedName>
        <fullName evidence="6">nicotinamidase</fullName>
        <ecNumber evidence="6">3.5.1.19</ecNumber>
    </recommendedName>
    <alternativeName>
        <fullName evidence="7">Nicotinamide deamidase</fullName>
    </alternativeName>
</protein>
<comment type="similarity">
    <text evidence="1">Belongs to the isochorismatase family.</text>
</comment>
<keyword evidence="2" id="KW-0662">Pyridine nucleotide biosynthesis</keyword>
<dbReference type="InterPro" id="IPR052347">
    <property type="entry name" value="Isochorismatase_Nicotinamidase"/>
</dbReference>
<reference evidence="9 10" key="1">
    <citation type="journal article" date="2018" name="Mar. Genomics">
        <title>Complete genome sequence of Marinifilaceae bacterium strain SPP2, isolated from the Antarctic marine sediment.</title>
        <authorList>
            <person name="Watanabe M."/>
            <person name="Kojima H."/>
            <person name="Fukui M."/>
        </authorList>
    </citation>
    <scope>NUCLEOTIDE SEQUENCE [LARGE SCALE GENOMIC DNA]</scope>
    <source>
        <strain evidence="9 10">SPP2</strain>
    </source>
</reference>
<keyword evidence="10" id="KW-1185">Reference proteome</keyword>
<dbReference type="EMBL" id="AP018042">
    <property type="protein sequence ID" value="BAX80732.1"/>
    <property type="molecule type" value="Genomic_DNA"/>
</dbReference>
<dbReference type="AlphaFoldDB" id="A0A1Y1CL61"/>
<organism evidence="9 10">
    <name type="scientific">Labilibaculum antarcticum</name>
    <dbReference type="NCBI Taxonomy" id="1717717"/>
    <lineage>
        <taxon>Bacteria</taxon>
        <taxon>Pseudomonadati</taxon>
        <taxon>Bacteroidota</taxon>
        <taxon>Bacteroidia</taxon>
        <taxon>Marinilabiliales</taxon>
        <taxon>Marinifilaceae</taxon>
        <taxon>Labilibaculum</taxon>
    </lineage>
</organism>
<evidence type="ECO:0000259" key="8">
    <source>
        <dbReference type="Pfam" id="PF00857"/>
    </source>
</evidence>
<dbReference type="OrthoDB" id="9791276at2"/>
<sequence>MFAKDILFWNVDTQIDFMSASGKLYAPGAEQIQPVLSQITSLAKSNNIQVVNTADFHYDSSKELSNNPDFITTFPPHCMANTSGAEYVNETNPETPFSEVLWDQIYSEKNIRDFIINRNIIIKKDAFDVFEGNTNTEAVLELIAPKKVFVYGVTTNVCVDCAVVGLAQRNIAVYVIEDAIKELPNIPLPFARWDQLGVTRITFSELGKHLN</sequence>
<dbReference type="Pfam" id="PF00857">
    <property type="entry name" value="Isochorismatase"/>
    <property type="match status" value="1"/>
</dbReference>
<evidence type="ECO:0000256" key="2">
    <source>
        <dbReference type="ARBA" id="ARBA00022642"/>
    </source>
</evidence>
<gene>
    <name evidence="9" type="ORF">ALGA_2405</name>
</gene>
<dbReference type="SUPFAM" id="SSF52499">
    <property type="entry name" value="Isochorismatase-like hydrolases"/>
    <property type="match status" value="1"/>
</dbReference>
<evidence type="ECO:0000256" key="1">
    <source>
        <dbReference type="ARBA" id="ARBA00006336"/>
    </source>
</evidence>
<keyword evidence="3" id="KW-0479">Metal-binding</keyword>
<name>A0A1Y1CL61_9BACT</name>
<reference evidence="10" key="2">
    <citation type="journal article" date="2020" name="Antonie Van Leeuwenhoek">
        <title>Labilibaculum antarcticum sp. nov., a novel facultative anaerobic, psychrotorelant bacterium isolated from marine sediment of Antarctica.</title>
        <authorList>
            <person name="Watanabe M."/>
            <person name="Kojima H."/>
            <person name="Fukui M."/>
        </authorList>
    </citation>
    <scope>NUCLEOTIDE SEQUENCE [LARGE SCALE GENOMIC DNA]</scope>
    <source>
        <strain evidence="10">SPP2</strain>
    </source>
</reference>
<dbReference type="PANTHER" id="PTHR11080:SF2">
    <property type="entry name" value="LD05707P"/>
    <property type="match status" value="1"/>
</dbReference>
<evidence type="ECO:0000256" key="5">
    <source>
        <dbReference type="ARBA" id="ARBA00037900"/>
    </source>
</evidence>
<evidence type="ECO:0000256" key="7">
    <source>
        <dbReference type="ARBA" id="ARBA00043224"/>
    </source>
</evidence>
<proteinExistence type="inferred from homology"/>
<dbReference type="InterPro" id="IPR036380">
    <property type="entry name" value="Isochorismatase-like_sf"/>
</dbReference>
<keyword evidence="4" id="KW-0378">Hydrolase</keyword>
<dbReference type="GO" id="GO:0019363">
    <property type="term" value="P:pyridine nucleotide biosynthetic process"/>
    <property type="evidence" value="ECO:0007669"/>
    <property type="project" value="UniProtKB-KW"/>
</dbReference>
<dbReference type="InterPro" id="IPR000868">
    <property type="entry name" value="Isochorismatase-like_dom"/>
</dbReference>
<dbReference type="GO" id="GO:0008936">
    <property type="term" value="F:nicotinamidase activity"/>
    <property type="evidence" value="ECO:0007669"/>
    <property type="project" value="UniProtKB-EC"/>
</dbReference>
<evidence type="ECO:0000256" key="4">
    <source>
        <dbReference type="ARBA" id="ARBA00022801"/>
    </source>
</evidence>
<evidence type="ECO:0000313" key="10">
    <source>
        <dbReference type="Proteomes" id="UP000218267"/>
    </source>
</evidence>
<dbReference type="Gene3D" id="3.40.50.850">
    <property type="entry name" value="Isochorismatase-like"/>
    <property type="match status" value="1"/>
</dbReference>
<accession>A0A1Y1CL61</accession>
<dbReference type="RefSeq" id="WP_096429574.1">
    <property type="nucleotide sequence ID" value="NZ_AP018042.1"/>
</dbReference>
<evidence type="ECO:0000256" key="3">
    <source>
        <dbReference type="ARBA" id="ARBA00022723"/>
    </source>
</evidence>